<dbReference type="InterPro" id="IPR008893">
    <property type="entry name" value="WGR_domain"/>
</dbReference>
<feature type="domain" description="PARP catalytic" evidence="17">
    <location>
        <begin position="462"/>
        <end position="585"/>
    </location>
</feature>
<keyword evidence="5" id="KW-0479">Metal-binding</keyword>
<dbReference type="Pfam" id="PF05406">
    <property type="entry name" value="WGR"/>
    <property type="match status" value="1"/>
</dbReference>
<dbReference type="PANTHER" id="PTHR10459:SF60">
    <property type="entry name" value="POLY [ADP-RIBOSE] POLYMERASE 2"/>
    <property type="match status" value="1"/>
</dbReference>
<dbReference type="Proteomes" id="UP000597762">
    <property type="component" value="Unassembled WGS sequence"/>
</dbReference>
<dbReference type="Pfam" id="PF02877">
    <property type="entry name" value="PARP_reg"/>
    <property type="match status" value="1"/>
</dbReference>
<dbReference type="InterPro" id="IPR050800">
    <property type="entry name" value="ARTD/PARP"/>
</dbReference>
<evidence type="ECO:0000259" key="16">
    <source>
        <dbReference type="PROSITE" id="PS50918"/>
    </source>
</evidence>
<evidence type="ECO:0000256" key="1">
    <source>
        <dbReference type="ARBA" id="ARBA00004123"/>
    </source>
</evidence>
<gene>
    <name evidence="20" type="ORF">SPHA_49286</name>
</gene>
<evidence type="ECO:0000256" key="5">
    <source>
        <dbReference type="ARBA" id="ARBA00022723"/>
    </source>
</evidence>
<dbReference type="GO" id="GO:0003677">
    <property type="term" value="F:DNA binding"/>
    <property type="evidence" value="ECO:0007669"/>
    <property type="project" value="UniProtKB-KW"/>
</dbReference>
<dbReference type="SUPFAM" id="SSF142921">
    <property type="entry name" value="WGR domain-like"/>
    <property type="match status" value="1"/>
</dbReference>
<dbReference type="Pfam" id="PF00644">
    <property type="entry name" value="PARP"/>
    <property type="match status" value="1"/>
</dbReference>
<evidence type="ECO:0000259" key="18">
    <source>
        <dbReference type="PROSITE" id="PS51060"/>
    </source>
</evidence>
<feature type="domain" description="WWE" evidence="16">
    <location>
        <begin position="36"/>
        <end position="112"/>
    </location>
</feature>
<dbReference type="GO" id="GO:0005730">
    <property type="term" value="C:nucleolus"/>
    <property type="evidence" value="ECO:0007669"/>
    <property type="project" value="TreeGrafter"/>
</dbReference>
<dbReference type="Pfam" id="PF02825">
    <property type="entry name" value="WWE"/>
    <property type="match status" value="1"/>
</dbReference>
<dbReference type="InterPro" id="IPR004170">
    <property type="entry name" value="WWE_dom"/>
</dbReference>
<dbReference type="CDD" id="cd08003">
    <property type="entry name" value="WGR_PARP2_like"/>
    <property type="match status" value="1"/>
</dbReference>
<dbReference type="InterPro" id="IPR036930">
    <property type="entry name" value="WGR_dom_sf"/>
</dbReference>
<keyword evidence="9 14" id="KW-0520">NAD</keyword>
<evidence type="ECO:0000256" key="6">
    <source>
        <dbReference type="ARBA" id="ARBA00022737"/>
    </source>
</evidence>
<dbReference type="InterPro" id="IPR037197">
    <property type="entry name" value="WWE_dom_sf"/>
</dbReference>
<evidence type="ECO:0000256" key="2">
    <source>
        <dbReference type="ARBA" id="ARBA00022676"/>
    </source>
</evidence>
<evidence type="ECO:0000256" key="13">
    <source>
        <dbReference type="ARBA" id="ARBA00033987"/>
    </source>
</evidence>
<dbReference type="Gene3D" id="1.20.142.10">
    <property type="entry name" value="Poly(ADP-ribose) polymerase, regulatory domain"/>
    <property type="match status" value="1"/>
</dbReference>
<sequence length="585" mass="66035">MLFQVEVTDGKPGKLLVYLDRLVQKNKRSSSEKRIRCCLLDETKDAFYSWQWQGEKGKWEMFSVLSCLVLENAYQRGMPSVDIVSSNHSLAINLKNMSQTNVATSETRKIQRIQSDCRAPAAGCNVLTDLCVSSSSGGSTTNSNGVTDLVLPETLEQKKNCKRSASSGTRKIKKEPPDSAVPQEDCNTQKNIKTIVMNGKAPVDSECPLQGRVHVYCQGNDVWDCMLNQTNTADNNNKYYLVQLLQENSSQCYYVWQRWGRVGYKGQNNLVCCSNDLNKAVSVFTKKFHDKTKNEWSERQNFQKVPGKYDLIHMDYSTQSKDDVDSVALKKEPTEVPDSKLTQNVQKLIKLISDIQSMKETVIEMKYDAKKAPLGRLTVEQINAGYIALKKIVNCIQSNNFGPNLTAACDEFYTRIPHTFGMKKPPLIRDSQTVKQKIQLLEALGDIEIAINILKQGDITENPIDRTYKSLECEIESLSQNSTEYKLVETYLLNTHAATHTGYSMKLLEVFSCHKSAETSQFLDYGNRMLLWHGSRLTNWVGILSRGLRIAPPEAPVTGYMVSFIFLLLSDHNHTLALQTIPLID</sequence>
<evidence type="ECO:0000313" key="21">
    <source>
        <dbReference type="Proteomes" id="UP000597762"/>
    </source>
</evidence>
<dbReference type="Gene3D" id="3.30.720.50">
    <property type="match status" value="1"/>
</dbReference>
<keyword evidence="10" id="KW-0238">DNA-binding</keyword>
<feature type="domain" description="PARP alpha-helical" evidence="18">
    <location>
        <begin position="338"/>
        <end position="455"/>
    </location>
</feature>
<organism evidence="20 21">
    <name type="scientific">Acanthosepion pharaonis</name>
    <name type="common">Pharaoh cuttlefish</name>
    <name type="synonym">Sepia pharaonis</name>
    <dbReference type="NCBI Taxonomy" id="158019"/>
    <lineage>
        <taxon>Eukaryota</taxon>
        <taxon>Metazoa</taxon>
        <taxon>Spiralia</taxon>
        <taxon>Lophotrochozoa</taxon>
        <taxon>Mollusca</taxon>
        <taxon>Cephalopoda</taxon>
        <taxon>Coleoidea</taxon>
        <taxon>Decapodiformes</taxon>
        <taxon>Sepiida</taxon>
        <taxon>Sepiina</taxon>
        <taxon>Sepiidae</taxon>
        <taxon>Acanthosepion</taxon>
    </lineage>
</organism>
<dbReference type="GO" id="GO:0008270">
    <property type="term" value="F:zinc ion binding"/>
    <property type="evidence" value="ECO:0007669"/>
    <property type="project" value="UniProtKB-KW"/>
</dbReference>
<keyword evidence="3 14" id="KW-0808">Transferase</keyword>
<comment type="subcellular location">
    <subcellularLocation>
        <location evidence="1">Nucleus</location>
    </subcellularLocation>
</comment>
<protein>
    <recommendedName>
        <fullName evidence="14">Poly [ADP-ribose] polymerase</fullName>
        <shortName evidence="14">PARP</shortName>
        <ecNumber evidence="14">2.4.2.-</ecNumber>
    </recommendedName>
</protein>
<keyword evidence="4" id="KW-0548">Nucleotidyltransferase</keyword>
<dbReference type="OrthoDB" id="429950at2759"/>
<dbReference type="SUPFAM" id="SSF56399">
    <property type="entry name" value="ADP-ribosylation"/>
    <property type="match status" value="1"/>
</dbReference>
<dbReference type="PROSITE" id="PS50918">
    <property type="entry name" value="WWE"/>
    <property type="match status" value="1"/>
</dbReference>
<dbReference type="SUPFAM" id="SSF117839">
    <property type="entry name" value="WWE domain"/>
    <property type="match status" value="1"/>
</dbReference>
<dbReference type="InterPro" id="IPR018123">
    <property type="entry name" value="WWE-dom_subgr"/>
</dbReference>
<evidence type="ECO:0000256" key="8">
    <source>
        <dbReference type="ARBA" id="ARBA00022833"/>
    </source>
</evidence>
<evidence type="ECO:0000313" key="20">
    <source>
        <dbReference type="EMBL" id="CAE1292461.1"/>
    </source>
</evidence>
<dbReference type="SUPFAM" id="SSF47587">
    <property type="entry name" value="Domain of poly(ADP-ribose) polymerase"/>
    <property type="match status" value="1"/>
</dbReference>
<evidence type="ECO:0000256" key="10">
    <source>
        <dbReference type="ARBA" id="ARBA00023125"/>
    </source>
</evidence>
<dbReference type="GO" id="GO:1990404">
    <property type="term" value="F:NAD+-protein mono-ADP-ribosyltransferase activity"/>
    <property type="evidence" value="ECO:0007669"/>
    <property type="project" value="TreeGrafter"/>
</dbReference>
<dbReference type="Gene3D" id="3.90.228.10">
    <property type="match status" value="1"/>
</dbReference>
<accession>A0A812DA81</accession>
<dbReference type="GO" id="GO:0016779">
    <property type="term" value="F:nucleotidyltransferase activity"/>
    <property type="evidence" value="ECO:0007669"/>
    <property type="project" value="UniProtKB-KW"/>
</dbReference>
<evidence type="ECO:0000256" key="12">
    <source>
        <dbReference type="ARBA" id="ARBA00024347"/>
    </source>
</evidence>
<dbReference type="AlphaFoldDB" id="A0A812DA81"/>
<dbReference type="EMBL" id="CAHIKZ030002802">
    <property type="protein sequence ID" value="CAE1292461.1"/>
    <property type="molecule type" value="Genomic_DNA"/>
</dbReference>
<dbReference type="GO" id="GO:0006302">
    <property type="term" value="P:double-strand break repair"/>
    <property type="evidence" value="ECO:0007669"/>
    <property type="project" value="TreeGrafter"/>
</dbReference>
<keyword evidence="6" id="KW-0677">Repeat</keyword>
<dbReference type="SMART" id="SM00678">
    <property type="entry name" value="WWE"/>
    <property type="match status" value="1"/>
</dbReference>
<evidence type="ECO:0000259" key="19">
    <source>
        <dbReference type="PROSITE" id="PS51977"/>
    </source>
</evidence>
<evidence type="ECO:0000256" key="4">
    <source>
        <dbReference type="ARBA" id="ARBA00022695"/>
    </source>
</evidence>
<feature type="region of interest" description="Disordered" evidence="15">
    <location>
        <begin position="160"/>
        <end position="186"/>
    </location>
</feature>
<feature type="domain" description="WGR" evidence="19">
    <location>
        <begin position="212"/>
        <end position="309"/>
    </location>
</feature>
<reference evidence="20" key="1">
    <citation type="submission" date="2021-01" db="EMBL/GenBank/DDBJ databases">
        <authorList>
            <person name="Li R."/>
            <person name="Bekaert M."/>
        </authorList>
    </citation>
    <scope>NUCLEOTIDE SEQUENCE</scope>
    <source>
        <strain evidence="20">Farmed</strain>
    </source>
</reference>
<comment type="similarity">
    <text evidence="12">Belongs to the ARTD/PARP family.</text>
</comment>
<evidence type="ECO:0000256" key="11">
    <source>
        <dbReference type="ARBA" id="ARBA00023242"/>
    </source>
</evidence>
<dbReference type="PROSITE" id="PS51059">
    <property type="entry name" value="PARP_CATALYTIC"/>
    <property type="match status" value="1"/>
</dbReference>
<name>A0A812DA81_ACAPH</name>
<dbReference type="FunFam" id="1.20.142.10:FF:000001">
    <property type="entry name" value="Poly [ADP-ribose] polymerase"/>
    <property type="match status" value="1"/>
</dbReference>
<evidence type="ECO:0000256" key="14">
    <source>
        <dbReference type="RuleBase" id="RU362114"/>
    </source>
</evidence>
<proteinExistence type="inferred from homology"/>
<evidence type="ECO:0000256" key="7">
    <source>
        <dbReference type="ARBA" id="ARBA00022771"/>
    </source>
</evidence>
<dbReference type="PROSITE" id="PS51977">
    <property type="entry name" value="WGR"/>
    <property type="match status" value="1"/>
</dbReference>
<comment type="catalytic activity">
    <reaction evidence="13">
        <text>NAD(+) + (ADP-D-ribosyl)n-acceptor = nicotinamide + (ADP-D-ribosyl)n+1-acceptor + H(+).</text>
        <dbReference type="EC" id="2.4.2.30"/>
    </reaction>
</comment>
<evidence type="ECO:0000256" key="3">
    <source>
        <dbReference type="ARBA" id="ARBA00022679"/>
    </source>
</evidence>
<keyword evidence="21" id="KW-1185">Reference proteome</keyword>
<keyword evidence="7" id="KW-0863">Zinc-finger</keyword>
<keyword evidence="2 14" id="KW-0328">Glycosyltransferase</keyword>
<evidence type="ECO:0000256" key="9">
    <source>
        <dbReference type="ARBA" id="ARBA00023027"/>
    </source>
</evidence>
<keyword evidence="8" id="KW-0862">Zinc</keyword>
<comment type="caution">
    <text evidence="20">The sequence shown here is derived from an EMBL/GenBank/DDBJ whole genome shotgun (WGS) entry which is preliminary data.</text>
</comment>
<dbReference type="SMART" id="SM00773">
    <property type="entry name" value="WGR"/>
    <property type="match status" value="1"/>
</dbReference>
<dbReference type="Gene3D" id="2.20.140.10">
    <property type="entry name" value="WGR domain"/>
    <property type="match status" value="1"/>
</dbReference>
<evidence type="ECO:0000256" key="15">
    <source>
        <dbReference type="SAM" id="MobiDB-lite"/>
    </source>
</evidence>
<dbReference type="PANTHER" id="PTHR10459">
    <property type="entry name" value="DNA LIGASE"/>
    <property type="match status" value="1"/>
</dbReference>
<dbReference type="FunFam" id="2.20.140.10:FF:000001">
    <property type="entry name" value="Poly [ADP-ribose] polymerase"/>
    <property type="match status" value="1"/>
</dbReference>
<dbReference type="CDD" id="cd01437">
    <property type="entry name" value="parp_like"/>
    <property type="match status" value="1"/>
</dbReference>
<dbReference type="GO" id="GO:0070212">
    <property type="term" value="P:protein poly-ADP-ribosylation"/>
    <property type="evidence" value="ECO:0007669"/>
    <property type="project" value="TreeGrafter"/>
</dbReference>
<dbReference type="InterPro" id="IPR012317">
    <property type="entry name" value="Poly(ADP-ribose)pol_cat_dom"/>
</dbReference>
<dbReference type="InterPro" id="IPR036616">
    <property type="entry name" value="Poly(ADP-ribose)pol_reg_dom_sf"/>
</dbReference>
<dbReference type="GO" id="GO:0003950">
    <property type="term" value="F:NAD+ poly-ADP-ribosyltransferase activity"/>
    <property type="evidence" value="ECO:0007669"/>
    <property type="project" value="UniProtKB-UniRule"/>
</dbReference>
<evidence type="ECO:0000259" key="17">
    <source>
        <dbReference type="PROSITE" id="PS51059"/>
    </source>
</evidence>
<keyword evidence="11" id="KW-0539">Nucleus</keyword>
<dbReference type="PROSITE" id="PS51060">
    <property type="entry name" value="PARP_ALPHA_HD"/>
    <property type="match status" value="1"/>
</dbReference>
<dbReference type="EC" id="2.4.2.-" evidence="14"/>
<dbReference type="InterPro" id="IPR004102">
    <property type="entry name" value="Poly(ADP-ribose)pol_reg_dom"/>
</dbReference>